<dbReference type="AlphaFoldDB" id="A0A2H0WTH6"/>
<protein>
    <submittedName>
        <fullName evidence="1">Uncharacterized protein</fullName>
    </submittedName>
</protein>
<reference evidence="2" key="1">
    <citation type="submission" date="2017-09" db="EMBL/GenBank/DDBJ databases">
        <title>Depth-based differentiation of microbial function through sediment-hosted aquifers and enrichment of novel symbionts in the deep terrestrial subsurface.</title>
        <authorList>
            <person name="Probst A.J."/>
            <person name="Ladd B."/>
            <person name="Jarett J.K."/>
            <person name="Geller-Mcgrath D.E."/>
            <person name="Sieber C.M.K."/>
            <person name="Emerson J.B."/>
            <person name="Anantharaman K."/>
            <person name="Thomas B.C."/>
            <person name="Malmstrom R."/>
            <person name="Stieglmeier M."/>
            <person name="Klingl A."/>
            <person name="Woyke T."/>
            <person name="Ryan C.M."/>
            <person name="Banfield J.F."/>
        </authorList>
    </citation>
    <scope>NUCLEOTIDE SEQUENCE [LARGE SCALE GENOMIC DNA]</scope>
</reference>
<comment type="caution">
    <text evidence="1">The sequence shown here is derived from an EMBL/GenBank/DDBJ whole genome shotgun (WGS) entry which is preliminary data.</text>
</comment>
<dbReference type="PANTHER" id="PTHR10790">
    <property type="entry name" value="TPR-DOMAIN CONTAINING PROTEIN"/>
    <property type="match status" value="1"/>
</dbReference>
<accession>A0A2H0WTH6</accession>
<proteinExistence type="predicted"/>
<dbReference type="EMBL" id="PEZG01000023">
    <property type="protein sequence ID" value="PIS15927.1"/>
    <property type="molecule type" value="Genomic_DNA"/>
</dbReference>
<gene>
    <name evidence="1" type="ORF">COT62_01025</name>
</gene>
<dbReference type="Proteomes" id="UP000231198">
    <property type="component" value="Unassembled WGS sequence"/>
</dbReference>
<organism evidence="1 2">
    <name type="scientific">Candidatus Roizmanbacteria bacterium CG09_land_8_20_14_0_10_41_9</name>
    <dbReference type="NCBI Taxonomy" id="1974850"/>
    <lineage>
        <taxon>Bacteria</taxon>
        <taxon>Candidatus Roizmaniibacteriota</taxon>
    </lineage>
</organism>
<dbReference type="PANTHER" id="PTHR10790:SF51">
    <property type="entry name" value="TETRATRICOPEPTIDE REPEAT PROTEIN"/>
    <property type="match status" value="1"/>
</dbReference>
<sequence length="133" mass="15552">TFFPEDKDIIDFLNSHVEDQPVILEAQGDSYTDYERISAYTGLPTVAGWWVHEWLWRGSPDVVGKRIPDIVALYESKDLELTKKLIEKYNIRFVVVSKLEKQKYPQLNEEKFSVIGKRIFRSKNNLGALYQLN</sequence>
<name>A0A2H0WTH6_9BACT</name>
<evidence type="ECO:0000313" key="1">
    <source>
        <dbReference type="EMBL" id="PIS15927.1"/>
    </source>
</evidence>
<feature type="non-terminal residue" evidence="1">
    <location>
        <position position="1"/>
    </location>
</feature>
<evidence type="ECO:0000313" key="2">
    <source>
        <dbReference type="Proteomes" id="UP000231198"/>
    </source>
</evidence>